<evidence type="ECO:0000313" key="2">
    <source>
        <dbReference type="Proteomes" id="UP000509572"/>
    </source>
</evidence>
<gene>
    <name evidence="1" type="ORF">RIVER4_204</name>
</gene>
<protein>
    <submittedName>
        <fullName evidence="1">Uncharacterized protein</fullName>
    </submittedName>
</protein>
<sequence length="90" mass="10509">MEKLWQHEIVEVGKEYLLTDGSVVEALALLPESVIVRYAGCYKKMDFHKDHFLDAICINEYTDQRKEYMIEIPTEPEPAPEVQDTSYELD</sequence>
<accession>A0A6M9Z0V7</accession>
<proteinExistence type="predicted"/>
<name>A0A6M9Z0V7_9CAUD</name>
<reference evidence="1 2" key="1">
    <citation type="submission" date="2020-05" db="EMBL/GenBank/DDBJ databases">
        <authorList>
            <person name="Brown Z."/>
            <person name="Glynn A."/>
            <person name="Broussard G.W."/>
        </authorList>
    </citation>
    <scope>NUCLEOTIDE SEQUENCE [LARGE SCALE GENOMIC DNA]</scope>
</reference>
<organism evidence="1 2">
    <name type="scientific">Vibrio phage River4</name>
    <dbReference type="NCBI Taxonomy" id="2736288"/>
    <lineage>
        <taxon>Viruses</taxon>
        <taxon>Duplodnaviria</taxon>
        <taxon>Heunggongvirae</taxon>
        <taxon>Uroviricota</taxon>
        <taxon>Caudoviricetes</taxon>
        <taxon>Demerecviridae</taxon>
        <taxon>Ermolyevavirinae</taxon>
        <taxon>Thalassavirus</taxon>
        <taxon>Thalassavirus river4</taxon>
    </lineage>
</organism>
<dbReference type="EMBL" id="MT448617">
    <property type="protein sequence ID" value="QKN84843.1"/>
    <property type="molecule type" value="Genomic_DNA"/>
</dbReference>
<keyword evidence="2" id="KW-1185">Reference proteome</keyword>
<evidence type="ECO:0000313" key="1">
    <source>
        <dbReference type="EMBL" id="QKN84843.1"/>
    </source>
</evidence>
<dbReference type="Proteomes" id="UP000509572">
    <property type="component" value="Segment"/>
</dbReference>